<dbReference type="InterPro" id="IPR006439">
    <property type="entry name" value="HAD-SF_hydro_IA"/>
</dbReference>
<dbReference type="SFLD" id="SFLDS00003">
    <property type="entry name" value="Haloacid_Dehalogenase"/>
    <property type="match status" value="1"/>
</dbReference>
<dbReference type="AlphaFoldDB" id="C3X409"/>
<dbReference type="Proteomes" id="UP000003973">
    <property type="component" value="Unassembled WGS sequence"/>
</dbReference>
<gene>
    <name evidence="1" type="ORF">OFAG_01098</name>
</gene>
<dbReference type="InterPro" id="IPR011951">
    <property type="entry name" value="HAD-SF_hydro_IA_YjjG/PynA"/>
</dbReference>
<dbReference type="CDD" id="cd04305">
    <property type="entry name" value="HAD_Neu5Ac-Pase_like"/>
    <property type="match status" value="1"/>
</dbReference>
<dbReference type="SUPFAM" id="SSF56784">
    <property type="entry name" value="HAD-like"/>
    <property type="match status" value="1"/>
</dbReference>
<dbReference type="eggNOG" id="COG0546">
    <property type="taxonomic scope" value="Bacteria"/>
</dbReference>
<dbReference type="PANTHER" id="PTHR47478:SF1">
    <property type="entry name" value="PYRIMIDINE 5'-NUCLEOTIDASE YJJG"/>
    <property type="match status" value="1"/>
</dbReference>
<dbReference type="Gene3D" id="3.40.50.1000">
    <property type="entry name" value="HAD superfamily/HAD-like"/>
    <property type="match status" value="1"/>
</dbReference>
<dbReference type="InterPro" id="IPR036412">
    <property type="entry name" value="HAD-like_sf"/>
</dbReference>
<reference evidence="1" key="1">
    <citation type="submission" date="2011-10" db="EMBL/GenBank/DDBJ databases">
        <title>The Genome Sequence of Oxalobacter formigenes HOxBLS.</title>
        <authorList>
            <consortium name="The Broad Institute Genome Sequencing Platform"/>
            <person name="Earl A."/>
            <person name="Ward D."/>
            <person name="Feldgarden M."/>
            <person name="Gevers D."/>
            <person name="Allison M.J."/>
            <person name="Humphrey S."/>
            <person name="Young S.K."/>
            <person name="Zeng Q."/>
            <person name="Gargeya S."/>
            <person name="Fitzgerald M."/>
            <person name="Haas B."/>
            <person name="Abouelleil A."/>
            <person name="Alvarado L."/>
            <person name="Arachchi H.M."/>
            <person name="Berlin A."/>
            <person name="Brown A."/>
            <person name="Chapman S.B."/>
            <person name="Chen Z."/>
            <person name="Dunbar C."/>
            <person name="Freedman E."/>
            <person name="Gearin G."/>
            <person name="Goldberg J."/>
            <person name="Griggs A."/>
            <person name="Gujja S."/>
            <person name="Heiman D."/>
            <person name="Howarth C."/>
            <person name="Larson L."/>
            <person name="Lui A."/>
            <person name="MacDonald P.J.P."/>
            <person name="Montmayeur A."/>
            <person name="Murphy C."/>
            <person name="Neiman D."/>
            <person name="Pearson M."/>
            <person name="Priest M."/>
            <person name="Roberts A."/>
            <person name="Saif S."/>
            <person name="Shea T."/>
            <person name="Shenoy N."/>
            <person name="Sisk P."/>
            <person name="Stolte C."/>
            <person name="Sykes S."/>
            <person name="Wortman J."/>
            <person name="Nusbaum C."/>
            <person name="Birren B."/>
        </authorList>
    </citation>
    <scope>NUCLEOTIDE SEQUENCE [LARGE SCALE GENOMIC DNA]</scope>
    <source>
        <strain evidence="1">HOxBLS</strain>
    </source>
</reference>
<dbReference type="InterPro" id="IPR023198">
    <property type="entry name" value="PGP-like_dom2"/>
</dbReference>
<dbReference type="InterPro" id="IPR023214">
    <property type="entry name" value="HAD_sf"/>
</dbReference>
<dbReference type="GO" id="GO:0008253">
    <property type="term" value="F:5'-nucleotidase activity"/>
    <property type="evidence" value="ECO:0007669"/>
    <property type="project" value="InterPro"/>
</dbReference>
<keyword evidence="1" id="KW-0378">Hydrolase</keyword>
<keyword evidence="2" id="KW-1185">Reference proteome</keyword>
<dbReference type="PANTHER" id="PTHR47478">
    <property type="match status" value="1"/>
</dbReference>
<dbReference type="SFLD" id="SFLDG01135">
    <property type="entry name" value="C1.5.6:_HAD__Beta-PGM__Phospha"/>
    <property type="match status" value="1"/>
</dbReference>
<sequence>MKKNYDTLLLDADDTLLDFAKTEKNALDATFRRYGLKLTEEIRDIYHTVNRTLWAAFERGEISKETVTSTRFSRLFAETGFAVNGASFSRDYQKALGEGYYLIDGAKELCEKLSEKYRLYCVTNGVAATQYSRLSGSGLDHYFSDVFVSETIGHQKPSRDYFRAVFRAIPRFAPDKALIVGDSLTSDIQGGKNTGIDTCWYNPAGKTAQPALAANYEIRKLDELLPILEGGETVRE</sequence>
<evidence type="ECO:0000313" key="2">
    <source>
        <dbReference type="Proteomes" id="UP000003973"/>
    </source>
</evidence>
<dbReference type="NCBIfam" id="TIGR02254">
    <property type="entry name" value="YjjG_YfnB"/>
    <property type="match status" value="1"/>
</dbReference>
<dbReference type="SFLD" id="SFLDG01129">
    <property type="entry name" value="C1.5:_HAD__Beta-PGM__Phosphata"/>
    <property type="match status" value="1"/>
</dbReference>
<dbReference type="HOGENOM" id="CLU_045011_8_1_4"/>
<evidence type="ECO:0000313" key="1">
    <source>
        <dbReference type="EMBL" id="EEO27945.1"/>
    </source>
</evidence>
<dbReference type="Pfam" id="PF13419">
    <property type="entry name" value="HAD_2"/>
    <property type="match status" value="1"/>
</dbReference>
<dbReference type="InterPro" id="IPR041492">
    <property type="entry name" value="HAD_2"/>
</dbReference>
<dbReference type="InterPro" id="IPR052550">
    <property type="entry name" value="Pyrimidine_5'-ntase_YjjG"/>
</dbReference>
<protein>
    <submittedName>
        <fullName evidence="1">TIGR02254 family HAD hydrolase</fullName>
    </submittedName>
</protein>
<dbReference type="NCBIfam" id="TIGR01549">
    <property type="entry name" value="HAD-SF-IA-v1"/>
    <property type="match status" value="1"/>
</dbReference>
<proteinExistence type="predicted"/>
<name>C3X409_9BURK</name>
<dbReference type="RefSeq" id="WP_005877301.1">
    <property type="nucleotide sequence ID" value="NZ_CABMNL010000001.1"/>
</dbReference>
<comment type="caution">
    <text evidence="1">The sequence shown here is derived from an EMBL/GenBank/DDBJ whole genome shotgun (WGS) entry which is preliminary data.</text>
</comment>
<organism evidence="1 2">
    <name type="scientific">Oxalobacter paraformigenes</name>
    <dbReference type="NCBI Taxonomy" id="556268"/>
    <lineage>
        <taxon>Bacteria</taxon>
        <taxon>Pseudomonadati</taxon>
        <taxon>Pseudomonadota</taxon>
        <taxon>Betaproteobacteria</taxon>
        <taxon>Burkholderiales</taxon>
        <taxon>Oxalobacteraceae</taxon>
        <taxon>Oxalobacter</taxon>
    </lineage>
</organism>
<accession>C3X409</accession>
<dbReference type="EMBL" id="ACDP02000010">
    <property type="protein sequence ID" value="EEO27945.1"/>
    <property type="molecule type" value="Genomic_DNA"/>
</dbReference>
<dbReference type="Gene3D" id="1.10.150.240">
    <property type="entry name" value="Putative phosphatase, domain 2"/>
    <property type="match status" value="1"/>
</dbReference>